<dbReference type="Pfam" id="PF13472">
    <property type="entry name" value="Lipase_GDSL_2"/>
    <property type="match status" value="1"/>
</dbReference>
<dbReference type="InterPro" id="IPR036514">
    <property type="entry name" value="SGNH_hydro_sf"/>
</dbReference>
<gene>
    <name evidence="2" type="ORF">EXIGLDRAFT_640799</name>
</gene>
<dbReference type="InterPro" id="IPR008265">
    <property type="entry name" value="Lipase_GDSL_AS"/>
</dbReference>
<evidence type="ECO:0000313" key="3">
    <source>
        <dbReference type="Proteomes" id="UP000077266"/>
    </source>
</evidence>
<dbReference type="AlphaFoldDB" id="A0A165MCT3"/>
<protein>
    <submittedName>
        <fullName evidence="2">SGNH hydrolase</fullName>
    </submittedName>
</protein>
<dbReference type="Gene3D" id="3.40.50.1110">
    <property type="entry name" value="SGNH hydrolase"/>
    <property type="match status" value="1"/>
</dbReference>
<reference evidence="2 3" key="1">
    <citation type="journal article" date="2016" name="Mol. Biol. Evol.">
        <title>Comparative Genomics of Early-Diverging Mushroom-Forming Fungi Provides Insights into the Origins of Lignocellulose Decay Capabilities.</title>
        <authorList>
            <person name="Nagy L.G."/>
            <person name="Riley R."/>
            <person name="Tritt A."/>
            <person name="Adam C."/>
            <person name="Daum C."/>
            <person name="Floudas D."/>
            <person name="Sun H."/>
            <person name="Yadav J.S."/>
            <person name="Pangilinan J."/>
            <person name="Larsson K.H."/>
            <person name="Matsuura K."/>
            <person name="Barry K."/>
            <person name="Labutti K."/>
            <person name="Kuo R."/>
            <person name="Ohm R.A."/>
            <person name="Bhattacharya S.S."/>
            <person name="Shirouzu T."/>
            <person name="Yoshinaga Y."/>
            <person name="Martin F.M."/>
            <person name="Grigoriev I.V."/>
            <person name="Hibbett D.S."/>
        </authorList>
    </citation>
    <scope>NUCLEOTIDE SEQUENCE [LARGE SCALE GENOMIC DNA]</scope>
    <source>
        <strain evidence="2 3">HHB12029</strain>
    </source>
</reference>
<organism evidence="2 3">
    <name type="scientific">Exidia glandulosa HHB12029</name>
    <dbReference type="NCBI Taxonomy" id="1314781"/>
    <lineage>
        <taxon>Eukaryota</taxon>
        <taxon>Fungi</taxon>
        <taxon>Dikarya</taxon>
        <taxon>Basidiomycota</taxon>
        <taxon>Agaricomycotina</taxon>
        <taxon>Agaricomycetes</taxon>
        <taxon>Auriculariales</taxon>
        <taxon>Exidiaceae</taxon>
        <taxon>Exidia</taxon>
    </lineage>
</organism>
<dbReference type="OrthoDB" id="671439at2759"/>
<evidence type="ECO:0000313" key="2">
    <source>
        <dbReference type="EMBL" id="KZV99078.1"/>
    </source>
</evidence>
<accession>A0A165MCT3</accession>
<sequence length="258" mass="29104">MTSKQLDSIVIFGDSITQGGWEPGGFAQKLAYVYARRLDVVNRGLSGYNTEWGLPVFEQIVAKTSEQPHVPTMRLLTIWFGANDACLQQSPQYVSLDRFKANLTRMVTMLRDEKSEWYHPPERTKILFISPPPIDADARAADLASRNPPLAPDRTWDNTKAYADAVKEVGKELSVPVADAWTAIWDAAGHKAENLKQFLPDGLHLNAASYSLVYDLILEAIAQNWPELHYSKLPFVFAPWNEVEWEGDPRPSLQARHN</sequence>
<dbReference type="InParanoid" id="A0A165MCT3"/>
<dbReference type="PROSITE" id="PS01098">
    <property type="entry name" value="LIPASE_GDSL_SER"/>
    <property type="match status" value="1"/>
</dbReference>
<dbReference type="SUPFAM" id="SSF52266">
    <property type="entry name" value="SGNH hydrolase"/>
    <property type="match status" value="1"/>
</dbReference>
<evidence type="ECO:0000259" key="1">
    <source>
        <dbReference type="Pfam" id="PF13472"/>
    </source>
</evidence>
<dbReference type="EMBL" id="KV425912">
    <property type="protein sequence ID" value="KZV99078.1"/>
    <property type="molecule type" value="Genomic_DNA"/>
</dbReference>
<dbReference type="InterPro" id="IPR045136">
    <property type="entry name" value="Iah1-like"/>
</dbReference>
<dbReference type="GO" id="GO:0016298">
    <property type="term" value="F:lipase activity"/>
    <property type="evidence" value="ECO:0007669"/>
    <property type="project" value="InterPro"/>
</dbReference>
<feature type="domain" description="SGNH hydrolase-type esterase" evidence="1">
    <location>
        <begin position="11"/>
        <end position="210"/>
    </location>
</feature>
<name>A0A165MCT3_EXIGL</name>
<keyword evidence="2" id="KW-0378">Hydrolase</keyword>
<dbReference type="PANTHER" id="PTHR14209:SF19">
    <property type="entry name" value="ISOAMYL ACETATE-HYDROLYZING ESTERASE 1 HOMOLOG"/>
    <property type="match status" value="1"/>
</dbReference>
<dbReference type="CDD" id="cd01838">
    <property type="entry name" value="Isoamyl_acetate_hydrolase_like"/>
    <property type="match status" value="1"/>
</dbReference>
<dbReference type="PANTHER" id="PTHR14209">
    <property type="entry name" value="ISOAMYL ACETATE-HYDROLYZING ESTERASE 1"/>
    <property type="match status" value="1"/>
</dbReference>
<dbReference type="GO" id="GO:0006629">
    <property type="term" value="P:lipid metabolic process"/>
    <property type="evidence" value="ECO:0007669"/>
    <property type="project" value="InterPro"/>
</dbReference>
<keyword evidence="3" id="KW-1185">Reference proteome</keyword>
<dbReference type="FunCoup" id="A0A165MCT3">
    <property type="interactions" value="118"/>
</dbReference>
<dbReference type="InterPro" id="IPR013830">
    <property type="entry name" value="SGNH_hydro"/>
</dbReference>
<proteinExistence type="predicted"/>
<dbReference type="STRING" id="1314781.A0A165MCT3"/>
<dbReference type="Proteomes" id="UP000077266">
    <property type="component" value="Unassembled WGS sequence"/>
</dbReference>